<dbReference type="PANTHER" id="PTHR42997">
    <property type="entry name" value="HIT FAMILY HYDROLASE"/>
    <property type="match status" value="1"/>
</dbReference>
<feature type="binding site" evidence="3">
    <location>
        <position position="54"/>
    </location>
    <ligand>
        <name>substrate</name>
    </ligand>
</feature>
<dbReference type="AlphaFoldDB" id="A0A9X2Q3M7"/>
<dbReference type="Pfam" id="PF01230">
    <property type="entry name" value="HIT"/>
    <property type="match status" value="1"/>
</dbReference>
<dbReference type="EMBL" id="JANUBF010000022">
    <property type="protein sequence ID" value="MCS4037619.1"/>
    <property type="molecule type" value="Genomic_DNA"/>
</dbReference>
<evidence type="ECO:0000313" key="6">
    <source>
        <dbReference type="EMBL" id="MCS3678983.1"/>
    </source>
</evidence>
<keyword evidence="1" id="KW-0547">Nucleotide-binding</keyword>
<feature type="domain" description="HIT" evidence="5">
    <location>
        <begin position="27"/>
        <end position="137"/>
    </location>
</feature>
<feature type="short sequence motif" description="Histidine triad motif" evidence="4">
    <location>
        <begin position="122"/>
        <end position="126"/>
    </location>
</feature>
<organism evidence="6 10">
    <name type="scientific">Salinibacter ruber</name>
    <dbReference type="NCBI Taxonomy" id="146919"/>
    <lineage>
        <taxon>Bacteria</taxon>
        <taxon>Pseudomonadati</taxon>
        <taxon>Rhodothermota</taxon>
        <taxon>Rhodothermia</taxon>
        <taxon>Rhodothermales</taxon>
        <taxon>Salinibacteraceae</taxon>
        <taxon>Salinibacter</taxon>
    </lineage>
</organism>
<evidence type="ECO:0000313" key="10">
    <source>
        <dbReference type="Proteomes" id="UP001155027"/>
    </source>
</evidence>
<dbReference type="EC" id="2.7.7.53" evidence="6"/>
<sequence length="179" mass="20145">MDRMWSPWRSAYVSEANDREPADDESIFTALLREERDEENLILWRGEHVFVIMNRHPYNSGHLLILPYREVTQYDALNAPEQQALTAALDRCMGWLREAVSPDGFNVGMNLGRAAGAGIPDHLHAHVVPRWDGDTNFMATTANTKVLPEDLQTTYGKLRAAMAPDARDTTKPAAQKPSE</sequence>
<dbReference type="EMBL" id="JANTYZ010000019">
    <property type="protein sequence ID" value="MCS3866724.1"/>
    <property type="molecule type" value="Genomic_DNA"/>
</dbReference>
<evidence type="ECO:0000313" key="7">
    <source>
        <dbReference type="EMBL" id="MCS3866724.1"/>
    </source>
</evidence>
<keyword evidence="6" id="KW-0548">Nucleotidyltransferase</keyword>
<protein>
    <submittedName>
        <fullName evidence="6">ATP adenylyltransferase</fullName>
        <ecNumber evidence="6">2.7.7.53</ecNumber>
    </submittedName>
</protein>
<dbReference type="SUPFAM" id="SSF54197">
    <property type="entry name" value="HIT-like"/>
    <property type="match status" value="1"/>
</dbReference>
<dbReference type="Proteomes" id="UP001155040">
    <property type="component" value="Unassembled WGS sequence"/>
</dbReference>
<dbReference type="InterPro" id="IPR039383">
    <property type="entry name" value="FHIT"/>
</dbReference>
<evidence type="ECO:0000313" key="9">
    <source>
        <dbReference type="EMBL" id="MCS4037619.1"/>
    </source>
</evidence>
<dbReference type="CDD" id="cd01275">
    <property type="entry name" value="FHIT"/>
    <property type="match status" value="1"/>
</dbReference>
<proteinExistence type="predicted"/>
<dbReference type="RefSeq" id="WP_103016116.1">
    <property type="nucleotide sequence ID" value="NZ_CALTSG010000042.1"/>
</dbReference>
<evidence type="ECO:0000256" key="2">
    <source>
        <dbReference type="PIRSR" id="PIRSR639383-1"/>
    </source>
</evidence>
<dbReference type="Proteomes" id="UP001155010">
    <property type="component" value="Unassembled WGS sequence"/>
</dbReference>
<name>A0A9X2Q3M7_9BACT</name>
<dbReference type="EMBL" id="JANUAU010000011">
    <property type="protein sequence ID" value="MCS3678983.1"/>
    <property type="molecule type" value="Genomic_DNA"/>
</dbReference>
<dbReference type="PANTHER" id="PTHR42997:SF1">
    <property type="entry name" value="AP-4-A PHOSPHORYLASE"/>
    <property type="match status" value="1"/>
</dbReference>
<dbReference type="GO" id="GO:0003877">
    <property type="term" value="F:ATP:ADP adenylyltransferase activity"/>
    <property type="evidence" value="ECO:0007669"/>
    <property type="project" value="UniProtKB-EC"/>
</dbReference>
<comment type="caution">
    <text evidence="6">The sequence shown here is derived from an EMBL/GenBank/DDBJ whole genome shotgun (WGS) entry which is preliminary data.</text>
</comment>
<dbReference type="Gene3D" id="3.30.428.10">
    <property type="entry name" value="HIT-like"/>
    <property type="match status" value="1"/>
</dbReference>
<feature type="active site" description="Tele-AMP-histidine intermediate" evidence="2">
    <location>
        <position position="124"/>
    </location>
</feature>
<evidence type="ECO:0000313" key="8">
    <source>
        <dbReference type="EMBL" id="MCS3952445.1"/>
    </source>
</evidence>
<evidence type="ECO:0000256" key="3">
    <source>
        <dbReference type="PIRSR" id="PIRSR639383-2"/>
    </source>
</evidence>
<evidence type="ECO:0000259" key="5">
    <source>
        <dbReference type="PROSITE" id="PS51084"/>
    </source>
</evidence>
<gene>
    <name evidence="6" type="ORF">GGP71_002926</name>
    <name evidence="7" type="ORF">GGP82_003304</name>
    <name evidence="8" type="ORF">GGP83_002412</name>
    <name evidence="9" type="ORF">GGQ01_002702</name>
</gene>
<dbReference type="Proteomes" id="UP001155027">
    <property type="component" value="Unassembled WGS sequence"/>
</dbReference>
<dbReference type="InterPro" id="IPR052908">
    <property type="entry name" value="AP-4-A_phosphorylase"/>
</dbReference>
<dbReference type="Proteomes" id="UP001155034">
    <property type="component" value="Unassembled WGS sequence"/>
</dbReference>
<reference evidence="6" key="1">
    <citation type="submission" date="2022-08" db="EMBL/GenBank/DDBJ databases">
        <title>Genomic Encyclopedia of Type Strains, Phase V (KMG-V): Genome sequencing to study the core and pangenomes of soil and plant-associated prokaryotes.</title>
        <authorList>
            <person name="Whitman W."/>
        </authorList>
    </citation>
    <scope>NUCLEOTIDE SEQUENCE</scope>
    <source>
        <strain evidence="6">0</strain>
        <strain evidence="7">SP2016B</strain>
        <strain evidence="8">SP2017</strain>
        <strain evidence="9">SP3012</strain>
    </source>
</reference>
<dbReference type="InterPro" id="IPR036265">
    <property type="entry name" value="HIT-like_sf"/>
</dbReference>
<dbReference type="GO" id="GO:0000166">
    <property type="term" value="F:nucleotide binding"/>
    <property type="evidence" value="ECO:0007669"/>
    <property type="project" value="UniProtKB-KW"/>
</dbReference>
<keyword evidence="6" id="KW-0808">Transferase</keyword>
<evidence type="ECO:0000256" key="4">
    <source>
        <dbReference type="PROSITE-ProRule" id="PRU00464"/>
    </source>
</evidence>
<dbReference type="EMBL" id="JANUBB010000009">
    <property type="protein sequence ID" value="MCS3952445.1"/>
    <property type="molecule type" value="Genomic_DNA"/>
</dbReference>
<feature type="binding site" evidence="3">
    <location>
        <position position="126"/>
    </location>
    <ligand>
        <name>substrate</name>
    </ligand>
</feature>
<evidence type="ECO:0000256" key="1">
    <source>
        <dbReference type="ARBA" id="ARBA00022741"/>
    </source>
</evidence>
<dbReference type="InterPro" id="IPR011146">
    <property type="entry name" value="HIT-like"/>
</dbReference>
<dbReference type="PROSITE" id="PS51084">
    <property type="entry name" value="HIT_2"/>
    <property type="match status" value="1"/>
</dbReference>
<accession>A0A9X2Q3M7</accession>